<evidence type="ECO:0000313" key="6">
    <source>
        <dbReference type="Proteomes" id="UP001165342"/>
    </source>
</evidence>
<dbReference type="SUPFAM" id="SSF53448">
    <property type="entry name" value="Nucleotide-diphospho-sugar transferases"/>
    <property type="match status" value="1"/>
</dbReference>
<dbReference type="Proteomes" id="UP001165342">
    <property type="component" value="Unassembled WGS sequence"/>
</dbReference>
<keyword evidence="6" id="KW-1185">Reference proteome</keyword>
<feature type="domain" description="Glycosyltransferase 2-like" evidence="4">
    <location>
        <begin position="11"/>
        <end position="127"/>
    </location>
</feature>
<dbReference type="PANTHER" id="PTHR43179">
    <property type="entry name" value="RHAMNOSYLTRANSFERASE WBBL"/>
    <property type="match status" value="1"/>
</dbReference>
<organism evidence="5 6">
    <name type="scientific">Sphingomonas hankyongi</name>
    <dbReference type="NCBI Taxonomy" id="2908209"/>
    <lineage>
        <taxon>Bacteria</taxon>
        <taxon>Pseudomonadati</taxon>
        <taxon>Pseudomonadota</taxon>
        <taxon>Alphaproteobacteria</taxon>
        <taxon>Sphingomonadales</taxon>
        <taxon>Sphingomonadaceae</taxon>
        <taxon>Sphingomonas</taxon>
    </lineage>
</organism>
<sequence length="304" mass="34700">MTDEPSIRGAVVIGRNEGERLRISLQSIKRDFERVVYVDSDSNDGSVELARSFDVPVVELDRRQPLTAARARNAGAAELLRLFPSTDFIQFIDGDCEIESSWLGTGLSHLRSHSDVAAVCGRRRERYPRASLFNRLCDLEWDTPIGDVQSCGGDVLMRTTAFQQVGGFKPTLIAGEEPDLCFRLRQAGWRIVRLDAAMTIHDAAIFHLRQWWQRAKRSGYADMEANACRGRSEPHLRRRVMSNFVWSLPPAWPLWPVLWLRCYTRRGALYATHIVAGKLPHAIGQFEYWRRSRRSGAPTLIEYK</sequence>
<comment type="similarity">
    <text evidence="1">Belongs to the glycosyltransferase 2 family.</text>
</comment>
<proteinExistence type="inferred from homology"/>
<name>A0ABT0S3C1_9SPHN</name>
<dbReference type="EMBL" id="JAMGBE010000003">
    <property type="protein sequence ID" value="MCL6730129.1"/>
    <property type="molecule type" value="Genomic_DNA"/>
</dbReference>
<dbReference type="InterPro" id="IPR029044">
    <property type="entry name" value="Nucleotide-diphossugar_trans"/>
</dbReference>
<evidence type="ECO:0000256" key="1">
    <source>
        <dbReference type="ARBA" id="ARBA00006739"/>
    </source>
</evidence>
<reference evidence="5" key="1">
    <citation type="submission" date="2022-05" db="EMBL/GenBank/DDBJ databases">
        <authorList>
            <person name="Jo J.-H."/>
            <person name="Im W.-T."/>
        </authorList>
    </citation>
    <scope>NUCLEOTIDE SEQUENCE</scope>
    <source>
        <strain evidence="5">SE220</strain>
    </source>
</reference>
<dbReference type="InterPro" id="IPR001173">
    <property type="entry name" value="Glyco_trans_2-like"/>
</dbReference>
<dbReference type="RefSeq" id="WP_249831631.1">
    <property type="nucleotide sequence ID" value="NZ_JAMGBE010000003.1"/>
</dbReference>
<evidence type="ECO:0000259" key="4">
    <source>
        <dbReference type="Pfam" id="PF00535"/>
    </source>
</evidence>
<dbReference type="EC" id="2.4.-.-" evidence="5"/>
<dbReference type="Gene3D" id="3.90.550.10">
    <property type="entry name" value="Spore Coat Polysaccharide Biosynthesis Protein SpsA, Chain A"/>
    <property type="match status" value="1"/>
</dbReference>
<dbReference type="Pfam" id="PF00535">
    <property type="entry name" value="Glycos_transf_2"/>
    <property type="match status" value="1"/>
</dbReference>
<comment type="caution">
    <text evidence="5">The sequence shown here is derived from an EMBL/GenBank/DDBJ whole genome shotgun (WGS) entry which is preliminary data.</text>
</comment>
<dbReference type="GO" id="GO:0016757">
    <property type="term" value="F:glycosyltransferase activity"/>
    <property type="evidence" value="ECO:0007669"/>
    <property type="project" value="UniProtKB-KW"/>
</dbReference>
<keyword evidence="3 5" id="KW-0808">Transferase</keyword>
<evidence type="ECO:0000256" key="3">
    <source>
        <dbReference type="ARBA" id="ARBA00022679"/>
    </source>
</evidence>
<dbReference type="PANTHER" id="PTHR43179:SF12">
    <property type="entry name" value="GALACTOFURANOSYLTRANSFERASE GLFT2"/>
    <property type="match status" value="1"/>
</dbReference>
<evidence type="ECO:0000313" key="5">
    <source>
        <dbReference type="EMBL" id="MCL6730129.1"/>
    </source>
</evidence>
<accession>A0ABT0S3C1</accession>
<protein>
    <submittedName>
        <fullName evidence="5">Glycosyltransferase</fullName>
        <ecNumber evidence="5">2.4.-.-</ecNumber>
    </submittedName>
</protein>
<keyword evidence="2 5" id="KW-0328">Glycosyltransferase</keyword>
<evidence type="ECO:0000256" key="2">
    <source>
        <dbReference type="ARBA" id="ARBA00022676"/>
    </source>
</evidence>
<gene>
    <name evidence="5" type="ORF">LZ538_08705</name>
</gene>